<dbReference type="AlphaFoldDB" id="A0A0M4ERB5"/>
<keyword evidence="1" id="KW-0472">Membrane</keyword>
<evidence type="ECO:0000313" key="2">
    <source>
        <dbReference type="EMBL" id="ALC39687.1"/>
    </source>
</evidence>
<accession>A0A0M4ERB5</accession>
<proteinExistence type="predicted"/>
<dbReference type="Proteomes" id="UP000494163">
    <property type="component" value="Chromosome 2L"/>
</dbReference>
<dbReference type="EMBL" id="CP012523">
    <property type="protein sequence ID" value="ALC39687.1"/>
    <property type="molecule type" value="Genomic_DNA"/>
</dbReference>
<sequence>MLKVLMEEQLVVTKLRGQLACTRVQYLEANRNKYAVMRQVVFQMKESCGFSNGHRIKTKIKNTKPRQVRSNQFVRLKYLVIQPQKSKNKFLCKIFNLKCFGKYFNQSQLMKTNFYQFLIAFYPQNQRIIKLTSVKSEILLNNNEDAIKKDTEAKSNNISAPARNRFTKWFFFLVIFLCTLIYLAYDEAIVSVFTGTNVKFNSGFDKLISYCSNRSNRLRSIY</sequence>
<keyword evidence="1" id="KW-1133">Transmembrane helix</keyword>
<evidence type="ECO:0000313" key="3">
    <source>
        <dbReference type="Proteomes" id="UP000494163"/>
    </source>
</evidence>
<keyword evidence="3" id="KW-1185">Reference proteome</keyword>
<protein>
    <submittedName>
        <fullName evidence="2">Maker515</fullName>
    </submittedName>
</protein>
<name>A0A0M4ERB5_DROBS</name>
<evidence type="ECO:0000256" key="1">
    <source>
        <dbReference type="SAM" id="Phobius"/>
    </source>
</evidence>
<gene>
    <name evidence="2" type="ORF">Dbus_chr2Lg1772</name>
</gene>
<feature type="transmembrane region" description="Helical" evidence="1">
    <location>
        <begin position="169"/>
        <end position="185"/>
    </location>
</feature>
<keyword evidence="1" id="KW-0812">Transmembrane</keyword>
<organism evidence="2 3">
    <name type="scientific">Drosophila busckii</name>
    <name type="common">Fruit fly</name>
    <dbReference type="NCBI Taxonomy" id="30019"/>
    <lineage>
        <taxon>Eukaryota</taxon>
        <taxon>Metazoa</taxon>
        <taxon>Ecdysozoa</taxon>
        <taxon>Arthropoda</taxon>
        <taxon>Hexapoda</taxon>
        <taxon>Insecta</taxon>
        <taxon>Pterygota</taxon>
        <taxon>Neoptera</taxon>
        <taxon>Endopterygota</taxon>
        <taxon>Diptera</taxon>
        <taxon>Brachycera</taxon>
        <taxon>Muscomorpha</taxon>
        <taxon>Ephydroidea</taxon>
        <taxon>Drosophilidae</taxon>
        <taxon>Drosophila</taxon>
    </lineage>
</organism>
<reference evidence="2 3" key="1">
    <citation type="submission" date="2015-08" db="EMBL/GenBank/DDBJ databases">
        <title>Ancestral chromatin configuration constrains chromatin evolution on differentiating sex chromosomes in Drosophila.</title>
        <authorList>
            <person name="Zhou Q."/>
            <person name="Bachtrog D."/>
        </authorList>
    </citation>
    <scope>NUCLEOTIDE SEQUENCE [LARGE SCALE GENOMIC DNA]</scope>
    <source>
        <tissue evidence="2">Whole larvae</tissue>
    </source>
</reference>